<keyword evidence="1" id="KW-0472">Membrane</keyword>
<keyword evidence="3" id="KW-1185">Reference proteome</keyword>
<feature type="transmembrane region" description="Helical" evidence="1">
    <location>
        <begin position="443"/>
        <end position="461"/>
    </location>
</feature>
<comment type="caution">
    <text evidence="2">The sequence shown here is derived from an EMBL/GenBank/DDBJ whole genome shotgun (WGS) entry which is preliminary data.</text>
</comment>
<feature type="transmembrane region" description="Helical" evidence="1">
    <location>
        <begin position="43"/>
        <end position="64"/>
    </location>
</feature>
<name>A0ABD3QSJ0_9STRA</name>
<reference evidence="2 3" key="1">
    <citation type="submission" date="2024-10" db="EMBL/GenBank/DDBJ databases">
        <title>Updated reference genomes for cyclostephanoid diatoms.</title>
        <authorList>
            <person name="Roberts W.R."/>
            <person name="Alverson A.J."/>
        </authorList>
    </citation>
    <scope>NUCLEOTIDE SEQUENCE [LARGE SCALE GENOMIC DNA]</scope>
    <source>
        <strain evidence="2 3">AJA276-08</strain>
    </source>
</reference>
<dbReference type="Proteomes" id="UP001530315">
    <property type="component" value="Unassembled WGS sequence"/>
</dbReference>
<feature type="transmembrane region" description="Helical" evidence="1">
    <location>
        <begin position="288"/>
        <end position="312"/>
    </location>
</feature>
<proteinExistence type="predicted"/>
<dbReference type="PANTHER" id="PTHR34289:SF8">
    <property type="entry name" value="DUF819 DOMAIN-CONTAINING PROTEIN"/>
    <property type="match status" value="1"/>
</dbReference>
<protein>
    <submittedName>
        <fullName evidence="2">Uncharacterized protein</fullName>
    </submittedName>
</protein>
<feature type="transmembrane region" description="Helical" evidence="1">
    <location>
        <begin position="224"/>
        <end position="248"/>
    </location>
</feature>
<dbReference type="AlphaFoldDB" id="A0ABD3QSJ0"/>
<keyword evidence="1" id="KW-1133">Transmembrane helix</keyword>
<keyword evidence="1" id="KW-0812">Transmembrane</keyword>
<evidence type="ECO:0000313" key="3">
    <source>
        <dbReference type="Proteomes" id="UP001530315"/>
    </source>
</evidence>
<feature type="transmembrane region" description="Helical" evidence="1">
    <location>
        <begin position="499"/>
        <end position="526"/>
    </location>
</feature>
<dbReference type="PANTHER" id="PTHR34289">
    <property type="entry name" value="PROTEIN, PUTATIVE (DUF819)-RELATED"/>
    <property type="match status" value="1"/>
</dbReference>
<dbReference type="InterPro" id="IPR008537">
    <property type="entry name" value="DUF819"/>
</dbReference>
<organism evidence="2 3">
    <name type="scientific">Stephanodiscus triporus</name>
    <dbReference type="NCBI Taxonomy" id="2934178"/>
    <lineage>
        <taxon>Eukaryota</taxon>
        <taxon>Sar</taxon>
        <taxon>Stramenopiles</taxon>
        <taxon>Ochrophyta</taxon>
        <taxon>Bacillariophyta</taxon>
        <taxon>Coscinodiscophyceae</taxon>
        <taxon>Thalassiosirophycidae</taxon>
        <taxon>Stephanodiscales</taxon>
        <taxon>Stephanodiscaceae</taxon>
        <taxon>Stephanodiscus</taxon>
    </lineage>
</organism>
<dbReference type="Pfam" id="PF05684">
    <property type="entry name" value="DUF819"/>
    <property type="match status" value="1"/>
</dbReference>
<feature type="transmembrane region" description="Helical" evidence="1">
    <location>
        <begin position="359"/>
        <end position="380"/>
    </location>
</feature>
<accession>A0ABD3QSJ0</accession>
<gene>
    <name evidence="2" type="ORF">ACHAW5_009849</name>
</gene>
<evidence type="ECO:0000256" key="1">
    <source>
        <dbReference type="SAM" id="Phobius"/>
    </source>
</evidence>
<feature type="transmembrane region" description="Helical" evidence="1">
    <location>
        <begin position="386"/>
        <end position="405"/>
    </location>
</feature>
<sequence>MSVRRVDDAIVIPLRTVPLGHRCFPPSQLQASSNTSPNGMMNILFPCLGGRILFFLFMTGVVTIESLAPSKVTTRLHGSIACMHKQGRVIAFRSRTPRGFSTVSRIIGSQQFAASPSSSSSLAVSATTGVAASLRSTLHGSNSFVLSALLVVSSCGIAMEQRTTFGKALSAPLVTMLLSLCMANVGIIPFNSMVYKLVNQALVPLAVPLFLFDSDLNRVVRDAGSLLVAFFVGALSTVIGTLGALYLVPLKSLGDQGWKVASALNARHIGGAINFVAVADTLKIDGGIVSAAIAADNVIVALYFAFLFYMAVAGEPEVHESETANAEETIVSTALESPLGEEIVLPTAGKPISITTSSIAYSLATASCLVTIGSAITGLLCPNLSSLVITSLLTVVSATMFPTWFESLRTSGTAMGILFLQMFFAASGAGGSLLLVLRQAPSLIVFSAIQLAIHFVVLMGVGRGLMRLDKNELFLASNANVGGPTTAAAMAQAKEWRKLVLPALLVGVLGYAMATALSLSLGPVLIRFAAR</sequence>
<dbReference type="EMBL" id="JALLAZ020000203">
    <property type="protein sequence ID" value="KAL3800970.1"/>
    <property type="molecule type" value="Genomic_DNA"/>
</dbReference>
<evidence type="ECO:0000313" key="2">
    <source>
        <dbReference type="EMBL" id="KAL3800970.1"/>
    </source>
</evidence>
<feature type="transmembrane region" description="Helical" evidence="1">
    <location>
        <begin position="171"/>
        <end position="188"/>
    </location>
</feature>
<feature type="transmembrane region" description="Helical" evidence="1">
    <location>
        <begin position="417"/>
        <end position="437"/>
    </location>
</feature>